<reference evidence="3" key="1">
    <citation type="submission" date="2025-08" db="UniProtKB">
        <authorList>
            <consortium name="Ensembl"/>
        </authorList>
    </citation>
    <scope>IDENTIFICATION</scope>
</reference>
<dbReference type="PANTHER" id="PTHR28616">
    <property type="entry name" value="COILED-COIL DOMAIN-CONTAINING PROTEIN 125"/>
    <property type="match status" value="1"/>
</dbReference>
<proteinExistence type="predicted"/>
<sequence>SKEELRERLQEATETLEVLRCELEVTHRYLEGKYEALKILQGKTILEKATSHTKSLLQKSEERARALEKEVNGLQWEITSNQVQMKKCEQSWEQKFNRMNSENQALTSSLEERLKESRELKAENTGLSQQCMELLSMLSVREQKAYESTKPPCGHGRDGTLLELAVLGACRCPGVMESCPCAKTAAASRTQLLQLRQELDLLVRSREEALLMADAFRIAFEQQLRKRSDCLLLQAEARTPKAHPRETQGKTLVGVAQRLRAILPSGLEAKASLEHTDTLQKLLDLLNDKEEALAHQRKVSHMLAHNAKELQKQDHQMPTLSFQNQGKPAATRST</sequence>
<dbReference type="GeneTree" id="ENSGT00940000166823"/>
<reference evidence="3" key="2">
    <citation type="submission" date="2025-09" db="UniProtKB">
        <authorList>
            <consortium name="Ensembl"/>
        </authorList>
    </citation>
    <scope>IDENTIFICATION</scope>
</reference>
<dbReference type="PANTHER" id="PTHR28616:SF1">
    <property type="entry name" value="COILED-COIL DOMAIN-CONTAINING PROTEIN 125"/>
    <property type="match status" value="1"/>
</dbReference>
<dbReference type="InterPro" id="IPR034608">
    <property type="entry name" value="CCDC125"/>
</dbReference>
<feature type="region of interest" description="Disordered" evidence="2">
    <location>
        <begin position="311"/>
        <end position="334"/>
    </location>
</feature>
<organism evidence="3 4">
    <name type="scientific">Gadus morhua</name>
    <name type="common">Atlantic cod</name>
    <dbReference type="NCBI Taxonomy" id="8049"/>
    <lineage>
        <taxon>Eukaryota</taxon>
        <taxon>Metazoa</taxon>
        <taxon>Chordata</taxon>
        <taxon>Craniata</taxon>
        <taxon>Vertebrata</taxon>
        <taxon>Euteleostomi</taxon>
        <taxon>Actinopterygii</taxon>
        <taxon>Neopterygii</taxon>
        <taxon>Teleostei</taxon>
        <taxon>Neoteleostei</taxon>
        <taxon>Acanthomorphata</taxon>
        <taxon>Zeiogadaria</taxon>
        <taxon>Gadariae</taxon>
        <taxon>Gadiformes</taxon>
        <taxon>Gadoidei</taxon>
        <taxon>Gadidae</taxon>
        <taxon>Gadus</taxon>
    </lineage>
</organism>
<dbReference type="AlphaFoldDB" id="A0A8C4Z2I0"/>
<feature type="coiled-coil region" evidence="1">
    <location>
        <begin position="103"/>
        <end position="130"/>
    </location>
</feature>
<dbReference type="OMA" id="ETCICAK"/>
<dbReference type="Proteomes" id="UP000694546">
    <property type="component" value="Chromosome 6"/>
</dbReference>
<keyword evidence="1" id="KW-0175">Coiled coil</keyword>
<evidence type="ECO:0000256" key="1">
    <source>
        <dbReference type="SAM" id="Coils"/>
    </source>
</evidence>
<evidence type="ECO:0000313" key="3">
    <source>
        <dbReference type="Ensembl" id="ENSGMOP00000005895.2"/>
    </source>
</evidence>
<feature type="compositionally biased region" description="Polar residues" evidence="2">
    <location>
        <begin position="316"/>
        <end position="334"/>
    </location>
</feature>
<accession>A0A8C4Z2I0</accession>
<name>A0A8C4Z2I0_GADMO</name>
<evidence type="ECO:0000256" key="2">
    <source>
        <dbReference type="SAM" id="MobiDB-lite"/>
    </source>
</evidence>
<dbReference type="Ensembl" id="ENSGMOT00000006068.2">
    <property type="protein sequence ID" value="ENSGMOP00000005895.2"/>
    <property type="gene ID" value="ENSGMOG00000005562.2"/>
</dbReference>
<evidence type="ECO:0000313" key="4">
    <source>
        <dbReference type="Proteomes" id="UP000694546"/>
    </source>
</evidence>
<dbReference type="GO" id="GO:0035024">
    <property type="term" value="P:negative regulation of Rho protein signal transduction"/>
    <property type="evidence" value="ECO:0007669"/>
    <property type="project" value="TreeGrafter"/>
</dbReference>
<keyword evidence="4" id="KW-1185">Reference proteome</keyword>
<protein>
    <submittedName>
        <fullName evidence="3">Coiled-coil domain containing 125</fullName>
    </submittedName>
</protein>
<dbReference type="GO" id="GO:2000146">
    <property type="term" value="P:negative regulation of cell motility"/>
    <property type="evidence" value="ECO:0007669"/>
    <property type="project" value="TreeGrafter"/>
</dbReference>
<dbReference type="GO" id="GO:0005737">
    <property type="term" value="C:cytoplasm"/>
    <property type="evidence" value="ECO:0007669"/>
    <property type="project" value="TreeGrafter"/>
</dbReference>